<evidence type="ECO:0000256" key="7">
    <source>
        <dbReference type="ARBA" id="ARBA00023242"/>
    </source>
</evidence>
<protein>
    <recommendedName>
        <fullName evidence="4 9">DNA-directed RNA polymerase III subunit RPC3</fullName>
        <shortName evidence="9">RNA polymerase III subunit C3</shortName>
    </recommendedName>
</protein>
<dbReference type="OrthoDB" id="272392at2759"/>
<evidence type="ECO:0000256" key="11">
    <source>
        <dbReference type="SAM" id="MobiDB-lite"/>
    </source>
</evidence>
<feature type="compositionally biased region" description="Basic and acidic residues" evidence="11">
    <location>
        <begin position="227"/>
        <end position="239"/>
    </location>
</feature>
<keyword evidence="5 9" id="KW-0240">DNA-directed RNA polymerase</keyword>
<dbReference type="Pfam" id="PF05645">
    <property type="entry name" value="RNA_pol_Rpc82"/>
    <property type="match status" value="1"/>
</dbReference>
<keyword evidence="6 9" id="KW-0804">Transcription</keyword>
<evidence type="ECO:0000259" key="14">
    <source>
        <dbReference type="Pfam" id="PF22536"/>
    </source>
</evidence>
<comment type="function">
    <text evidence="8 9">DNA-dependent RNA polymerase catalyzes the transcription of DNA into RNA using the four ribonucleoside triphosphates as substrates. Specific core component of RNA polymerase III which synthesizes small RNAs, such as 5S rRNA and tRNAs.</text>
</comment>
<evidence type="ECO:0000256" key="2">
    <source>
        <dbReference type="ARBA" id="ARBA00006835"/>
    </source>
</evidence>
<keyword evidence="7 9" id="KW-0539">Nucleus</keyword>
<dbReference type="GO" id="GO:0005666">
    <property type="term" value="C:RNA polymerase III complex"/>
    <property type="evidence" value="ECO:0007669"/>
    <property type="project" value="UniProtKB-UniRule"/>
</dbReference>
<comment type="similarity">
    <text evidence="2 9">Belongs to the RNA polymerase beta chain family.</text>
</comment>
<dbReference type="Gene3D" id="1.10.10.10">
    <property type="entry name" value="Winged helix-like DNA-binding domain superfamily/Winged helix DNA-binding domain"/>
    <property type="match status" value="2"/>
</dbReference>
<evidence type="ECO:0000256" key="9">
    <source>
        <dbReference type="RuleBase" id="RU367076"/>
    </source>
</evidence>
<dbReference type="PANTHER" id="PTHR12949">
    <property type="entry name" value="RNA POLYMERASE III DNA DIRECTED -RELATED"/>
    <property type="match status" value="1"/>
</dbReference>
<dbReference type="GO" id="GO:0006351">
    <property type="term" value="P:DNA-templated transcription"/>
    <property type="evidence" value="ECO:0007669"/>
    <property type="project" value="InterPro"/>
</dbReference>
<evidence type="ECO:0000256" key="8">
    <source>
        <dbReference type="ARBA" id="ARBA00025127"/>
    </source>
</evidence>
<dbReference type="InterPro" id="IPR039748">
    <property type="entry name" value="RPC3"/>
</dbReference>
<feature type="compositionally biased region" description="Polar residues" evidence="11">
    <location>
        <begin position="371"/>
        <end position="385"/>
    </location>
</feature>
<dbReference type="PANTHER" id="PTHR12949:SF0">
    <property type="entry name" value="DNA-DIRECTED RNA POLYMERASE III SUBUNIT RPC3"/>
    <property type="match status" value="1"/>
</dbReference>
<evidence type="ECO:0000256" key="10">
    <source>
        <dbReference type="SAM" id="Coils"/>
    </source>
</evidence>
<dbReference type="GO" id="GO:0003697">
    <property type="term" value="F:single-stranded DNA binding"/>
    <property type="evidence" value="ECO:0007669"/>
    <property type="project" value="UniProtKB-UniRule"/>
</dbReference>
<evidence type="ECO:0000313" key="15">
    <source>
        <dbReference type="Proteomes" id="UP000504637"/>
    </source>
</evidence>
<dbReference type="Pfam" id="PF22536">
    <property type="entry name" value="WHD_POLR3C"/>
    <property type="match status" value="1"/>
</dbReference>
<reference evidence="16" key="3">
    <citation type="submission" date="2025-08" db="UniProtKB">
        <authorList>
            <consortium name="RefSeq"/>
        </authorList>
    </citation>
    <scope>IDENTIFICATION</scope>
    <source>
        <strain evidence="16">CBS 342.82</strain>
    </source>
</reference>
<comment type="subcellular location">
    <subcellularLocation>
        <location evidence="1 9">Nucleus</location>
    </subcellularLocation>
</comment>
<evidence type="ECO:0000259" key="12">
    <source>
        <dbReference type="Pfam" id="PF05645"/>
    </source>
</evidence>
<proteinExistence type="inferred from homology"/>
<feature type="region of interest" description="Disordered" evidence="11">
    <location>
        <begin position="221"/>
        <end position="245"/>
    </location>
</feature>
<feature type="region of interest" description="Disordered" evidence="11">
    <location>
        <begin position="132"/>
        <end position="156"/>
    </location>
</feature>
<dbReference type="InterPro" id="IPR013197">
    <property type="entry name" value="RNA_pol_III_RPC82-rel_HTH"/>
</dbReference>
<dbReference type="InterPro" id="IPR036390">
    <property type="entry name" value="WH_DNA-bd_sf"/>
</dbReference>
<accession>A0A6J3MHM3</accession>
<evidence type="ECO:0000256" key="6">
    <source>
        <dbReference type="ARBA" id="ARBA00023163"/>
    </source>
</evidence>
<keyword evidence="10" id="KW-0175">Coiled coil</keyword>
<keyword evidence="15" id="KW-1185">Reference proteome</keyword>
<dbReference type="SUPFAM" id="SSF46785">
    <property type="entry name" value="Winged helix' DNA-binding domain"/>
    <property type="match status" value="1"/>
</dbReference>
<feature type="domain" description="RNA polymerase III Rpc82 C -terminal" evidence="12">
    <location>
        <begin position="164"/>
        <end position="463"/>
    </location>
</feature>
<feature type="coiled-coil region" evidence="10">
    <location>
        <begin position="565"/>
        <end position="595"/>
    </location>
</feature>
<dbReference type="InterPro" id="IPR055207">
    <property type="entry name" value="POLR3C_WHD"/>
</dbReference>
<feature type="region of interest" description="Disordered" evidence="11">
    <location>
        <begin position="371"/>
        <end position="392"/>
    </location>
</feature>
<evidence type="ECO:0000256" key="1">
    <source>
        <dbReference type="ARBA" id="ARBA00004123"/>
    </source>
</evidence>
<evidence type="ECO:0000313" key="16">
    <source>
        <dbReference type="RefSeq" id="XP_033464419.1"/>
    </source>
</evidence>
<evidence type="ECO:0000259" key="13">
    <source>
        <dbReference type="Pfam" id="PF08221"/>
    </source>
</evidence>
<dbReference type="Proteomes" id="UP000504637">
    <property type="component" value="Unplaced"/>
</dbReference>
<reference evidence="16" key="2">
    <citation type="submission" date="2020-04" db="EMBL/GenBank/DDBJ databases">
        <authorList>
            <consortium name="NCBI Genome Project"/>
        </authorList>
    </citation>
    <scope>NUCLEOTIDE SEQUENCE</scope>
    <source>
        <strain evidence="16">CBS 342.82</strain>
    </source>
</reference>
<feature type="domain" description="DNA-directed RNA polymerase III subunit RPC3 winged-helix" evidence="14">
    <location>
        <begin position="468"/>
        <end position="543"/>
    </location>
</feature>
<sequence>MATSLQELGRVVVQDILGDLCAEVFAILSTNGRSTRARLLQLSGLPQRQLKITLACMTQLHILLHQTTDDEQSFYQIDWRNTYSLIRSSRIQCLVEDRYGVRAGKVIAFLLQLGHARVQDLAEAFDLPSQEIPSGATYENGVRPNDSSKDNSGKTSTIGQLHATIRKLLAAGLVVKVGNQAYTPTADIQAEIEELVISAHFPDRKVGGPKKQTEFRMAVNSMKRKRREAEDFSEQRDARSSGVNGRAIKRSKLNIGNDYGAGSGHDDSGLRLLDDLVLRVNYAQCTSALRSQCLEELAEECLGSATAAVYRALLRVLEGKQRARDDVIQPTEASDDEKDDHPIISTVEIADTLDSSINLDIFVAANDSRMTNGTEKAKQKTTQSAEDAENDAALGIVKREPLDSDDDHAATGFYSHRDRGLRLELIEEHLKLLDEHQLKFCERVGPAGRGEWRVDFTPLIDALIQRNIDATIMSRLGPVHMRVVRMLRDKGRIDEKQIAAASMMRLKDVRSFLTQLQYAGFVESQDVPKDNQRQPSRTIFLYFYDRQRVQDQLLQRTYKSLSRMFQRLQLERQRYASAIEKAEKMDANQEALNQNEREAVMQWRAVEEKLLLQVDRLDSQVALLRDFSGRNVSLLS</sequence>
<dbReference type="Pfam" id="PF08221">
    <property type="entry name" value="HTH_9"/>
    <property type="match status" value="1"/>
</dbReference>
<dbReference type="InterPro" id="IPR036388">
    <property type="entry name" value="WH-like_DNA-bd_sf"/>
</dbReference>
<gene>
    <name evidence="16" type="ORF">K489DRAFT_330032</name>
</gene>
<dbReference type="AlphaFoldDB" id="A0A6J3MHM3"/>
<dbReference type="RefSeq" id="XP_033464419.1">
    <property type="nucleotide sequence ID" value="XM_033602112.1"/>
</dbReference>
<dbReference type="InterPro" id="IPR008806">
    <property type="entry name" value="RNA_pol_III_Rpc82_C"/>
</dbReference>
<name>A0A6J3MHM3_9PEZI</name>
<dbReference type="GeneID" id="54359912"/>
<evidence type="ECO:0000256" key="5">
    <source>
        <dbReference type="ARBA" id="ARBA00022478"/>
    </source>
</evidence>
<evidence type="ECO:0000256" key="4">
    <source>
        <dbReference type="ARBA" id="ARBA00016689"/>
    </source>
</evidence>
<feature type="domain" description="RNA polymerase III subunit RPC82-related helix-turn-helix" evidence="13">
    <location>
        <begin position="10"/>
        <end position="62"/>
    </location>
</feature>
<organism evidence="16">
    <name type="scientific">Dissoconium aciculare CBS 342.82</name>
    <dbReference type="NCBI Taxonomy" id="1314786"/>
    <lineage>
        <taxon>Eukaryota</taxon>
        <taxon>Fungi</taxon>
        <taxon>Dikarya</taxon>
        <taxon>Ascomycota</taxon>
        <taxon>Pezizomycotina</taxon>
        <taxon>Dothideomycetes</taxon>
        <taxon>Dothideomycetidae</taxon>
        <taxon>Mycosphaerellales</taxon>
        <taxon>Dissoconiaceae</taxon>
        <taxon>Dissoconium</taxon>
    </lineage>
</organism>
<reference evidence="16" key="1">
    <citation type="submission" date="2020-01" db="EMBL/GenBank/DDBJ databases">
        <authorList>
            <consortium name="DOE Joint Genome Institute"/>
            <person name="Haridas S."/>
            <person name="Albert R."/>
            <person name="Binder M."/>
            <person name="Bloem J."/>
            <person name="Labutti K."/>
            <person name="Salamov A."/>
            <person name="Andreopoulos B."/>
            <person name="Baker S.E."/>
            <person name="Barry K."/>
            <person name="Bills G."/>
            <person name="Bluhm B.H."/>
            <person name="Cannon C."/>
            <person name="Castanera R."/>
            <person name="Culley D.E."/>
            <person name="Daum C."/>
            <person name="Ezra D."/>
            <person name="Gonzalez J.B."/>
            <person name="Henrissat B."/>
            <person name="Kuo A."/>
            <person name="Liang C."/>
            <person name="Lipzen A."/>
            <person name="Lutzoni F."/>
            <person name="Magnuson J."/>
            <person name="Mondo S."/>
            <person name="Nolan M."/>
            <person name="Ohm R."/>
            <person name="Pangilinan J."/>
            <person name="Park H.-J."/>
            <person name="Ramirez L."/>
            <person name="Alfaro M."/>
            <person name="Sun H."/>
            <person name="Tritt A."/>
            <person name="Yoshinaga Y."/>
            <person name="Zwiers L.-H."/>
            <person name="Turgeon B.G."/>
            <person name="Goodwin S.B."/>
            <person name="Spatafora J.W."/>
            <person name="Crous P.W."/>
            <person name="Grigoriev I.V."/>
        </authorList>
    </citation>
    <scope>NUCLEOTIDE SEQUENCE</scope>
    <source>
        <strain evidence="16">CBS 342.82</strain>
    </source>
</reference>
<comment type="subunit">
    <text evidence="3 9">Component of the RNA polymerase III (Pol III) complex consisting of 17 subunits.</text>
</comment>
<evidence type="ECO:0000256" key="3">
    <source>
        <dbReference type="ARBA" id="ARBA00011206"/>
    </source>
</evidence>